<evidence type="ECO:0000313" key="3">
    <source>
        <dbReference type="Proteomes" id="UP001359485"/>
    </source>
</evidence>
<evidence type="ECO:0000256" key="1">
    <source>
        <dbReference type="SAM" id="MobiDB-lite"/>
    </source>
</evidence>
<keyword evidence="3" id="KW-1185">Reference proteome</keyword>
<dbReference type="EMBL" id="JAWJWF010000004">
    <property type="protein sequence ID" value="KAK6634261.1"/>
    <property type="molecule type" value="Genomic_DNA"/>
</dbReference>
<protein>
    <submittedName>
        <fullName evidence="2">Uncharacterized protein</fullName>
    </submittedName>
</protein>
<reference evidence="2 3" key="1">
    <citation type="submission" date="2023-09" db="EMBL/GenBank/DDBJ databases">
        <title>Genomes of two closely related lineages of the louse Polyplax serrata with different host specificities.</title>
        <authorList>
            <person name="Martinu J."/>
            <person name="Tarabai H."/>
            <person name="Stefka J."/>
            <person name="Hypsa V."/>
        </authorList>
    </citation>
    <scope>NUCLEOTIDE SEQUENCE [LARGE SCALE GENOMIC DNA]</scope>
    <source>
        <strain evidence="2">98ZLc_SE</strain>
    </source>
</reference>
<comment type="caution">
    <text evidence="2">The sequence shown here is derived from an EMBL/GenBank/DDBJ whole genome shotgun (WGS) entry which is preliminary data.</text>
</comment>
<feature type="region of interest" description="Disordered" evidence="1">
    <location>
        <begin position="46"/>
        <end position="85"/>
    </location>
</feature>
<dbReference type="Proteomes" id="UP001359485">
    <property type="component" value="Unassembled WGS sequence"/>
</dbReference>
<evidence type="ECO:0000313" key="2">
    <source>
        <dbReference type="EMBL" id="KAK6634261.1"/>
    </source>
</evidence>
<sequence length="85" mass="9972">MASQWKDTSVITHDYQPKELPVHGEQQQQQQQKVFTEVRYEENKKIEEDTREEVAEEGRKEGKEAEKVVNDTDGNIRRYSCDGTD</sequence>
<gene>
    <name evidence="2" type="ORF">RUM44_004872</name>
</gene>
<proteinExistence type="predicted"/>
<organism evidence="2 3">
    <name type="scientific">Polyplax serrata</name>
    <name type="common">Common mouse louse</name>
    <dbReference type="NCBI Taxonomy" id="468196"/>
    <lineage>
        <taxon>Eukaryota</taxon>
        <taxon>Metazoa</taxon>
        <taxon>Ecdysozoa</taxon>
        <taxon>Arthropoda</taxon>
        <taxon>Hexapoda</taxon>
        <taxon>Insecta</taxon>
        <taxon>Pterygota</taxon>
        <taxon>Neoptera</taxon>
        <taxon>Paraneoptera</taxon>
        <taxon>Psocodea</taxon>
        <taxon>Troctomorpha</taxon>
        <taxon>Phthiraptera</taxon>
        <taxon>Anoplura</taxon>
        <taxon>Polyplacidae</taxon>
        <taxon>Polyplax</taxon>
    </lineage>
</organism>
<name>A0ABR1B4S6_POLSC</name>
<accession>A0ABR1B4S6</accession>